<organism evidence="1 2">
    <name type="scientific">Pistacia integerrima</name>
    <dbReference type="NCBI Taxonomy" id="434235"/>
    <lineage>
        <taxon>Eukaryota</taxon>
        <taxon>Viridiplantae</taxon>
        <taxon>Streptophyta</taxon>
        <taxon>Embryophyta</taxon>
        <taxon>Tracheophyta</taxon>
        <taxon>Spermatophyta</taxon>
        <taxon>Magnoliopsida</taxon>
        <taxon>eudicotyledons</taxon>
        <taxon>Gunneridae</taxon>
        <taxon>Pentapetalae</taxon>
        <taxon>rosids</taxon>
        <taxon>malvids</taxon>
        <taxon>Sapindales</taxon>
        <taxon>Anacardiaceae</taxon>
        <taxon>Pistacia</taxon>
    </lineage>
</organism>
<reference evidence="2" key="1">
    <citation type="journal article" date="2023" name="G3 (Bethesda)">
        <title>Genome assembly and association tests identify interacting loci associated with vigor, precocity, and sex in interspecific pistachio rootstocks.</title>
        <authorList>
            <person name="Palmer W."/>
            <person name="Jacygrad E."/>
            <person name="Sagayaradj S."/>
            <person name="Cavanaugh K."/>
            <person name="Han R."/>
            <person name="Bertier L."/>
            <person name="Beede B."/>
            <person name="Kafkas S."/>
            <person name="Golino D."/>
            <person name="Preece J."/>
            <person name="Michelmore R."/>
        </authorList>
    </citation>
    <scope>NUCLEOTIDE SEQUENCE [LARGE SCALE GENOMIC DNA]</scope>
</reference>
<accession>A0ACC0ZFE1</accession>
<dbReference type="Proteomes" id="UP001163603">
    <property type="component" value="Chromosome 2"/>
</dbReference>
<evidence type="ECO:0000313" key="1">
    <source>
        <dbReference type="EMBL" id="KAJ0048837.1"/>
    </source>
</evidence>
<gene>
    <name evidence="1" type="ORF">Pint_16475</name>
</gene>
<name>A0ACC0ZFE1_9ROSI</name>
<comment type="caution">
    <text evidence="1">The sequence shown here is derived from an EMBL/GenBank/DDBJ whole genome shotgun (WGS) entry which is preliminary data.</text>
</comment>
<evidence type="ECO:0000313" key="2">
    <source>
        <dbReference type="Proteomes" id="UP001163603"/>
    </source>
</evidence>
<protein>
    <submittedName>
        <fullName evidence="1">Uncharacterized protein</fullName>
    </submittedName>
</protein>
<dbReference type="EMBL" id="CM047737">
    <property type="protein sequence ID" value="KAJ0048837.1"/>
    <property type="molecule type" value="Genomic_DNA"/>
</dbReference>
<proteinExistence type="predicted"/>
<keyword evidence="2" id="KW-1185">Reference proteome</keyword>
<sequence length="88" mass="10177">MGNPEAGSSDYQPQSEYELQPQDINMRQLMKPWLLRIHKPNNNSSHHNKTTTTNQVSAPCQPNRRLRERPCKFSTPKQSNESTWAELA</sequence>